<sequence>MNWLENVNRCECRIVTVAGNKGMLGEKEIELWGLVGEKKKLKIHIAEIPEKLYDMILGTDLMRPLRCHVKFKRGNWRVRLGKKSYRVWGETDGEQQTGVQIITEGTLQQKTMESFYDVTYKEGDKLSTTDRFAIKTDHKPLVWIERLEETSARISRWKETLAAYDFEIVHTKGRENVVADYLSRQVNAIEEIDREYADRFLRDWLGESSEGSEPESEDPWGFEPLPEVRDGQTDRQLTEENSIINDKRRQLIFTVTDGDEVVTRSHRYGRTTIVRVIVGRDITDENLKETLEQLTEDGKVYHLHVTNESLKEKIKRWYEEMTTTPNATMVMCTRQVETIENEERQRQIIRRYHEGHTNHRGIKETLTKLKRTYYWNDMQRTIGQTIEDCRTCNESKYERHPAIIPQQLTNTATVPLEEVQADLWFWEGMRVLTMLDMATKFLFAKCLSRKTGQAVKEGILEFCGTVGMPKILTTDLGTEFSNRLVRTVIDELDIQTHTTTPGHHQSHGAIERLYSTMAEHMRLWDTGKGIKGPEAVARTVLAYNESVHSATKKTPTELMRAWKRADNRVAIEREMENIGNKSREEKIKRLEKLNEKSEFRKPRTIREGQEVLIKNLTRRKKGDTLYKGPYKVKELLARHRAILAKDSWPGNRAIIRHMGEIRTRVNKKEM</sequence>
<comment type="caution">
    <text evidence="4">The sequence shown here is derived from an EMBL/GenBank/DDBJ whole genome shotgun (WGS) entry which is preliminary data.</text>
</comment>
<feature type="domain" description="Integrase catalytic" evidence="3">
    <location>
        <begin position="411"/>
        <end position="563"/>
    </location>
</feature>
<dbReference type="InterPro" id="IPR041588">
    <property type="entry name" value="Integrase_H2C2"/>
</dbReference>
<evidence type="ECO:0000259" key="3">
    <source>
        <dbReference type="PROSITE" id="PS50994"/>
    </source>
</evidence>
<dbReference type="InterPro" id="IPR012337">
    <property type="entry name" value="RNaseH-like_sf"/>
</dbReference>
<dbReference type="GO" id="GO:0003964">
    <property type="term" value="F:RNA-directed DNA polymerase activity"/>
    <property type="evidence" value="ECO:0007669"/>
    <property type="project" value="UniProtKB-EC"/>
</dbReference>
<dbReference type="PANTHER" id="PTHR37984">
    <property type="entry name" value="PROTEIN CBG26694"/>
    <property type="match status" value="1"/>
</dbReference>
<dbReference type="Proteomes" id="UP001558652">
    <property type="component" value="Unassembled WGS sequence"/>
</dbReference>
<dbReference type="PANTHER" id="PTHR37984:SF5">
    <property type="entry name" value="PROTEIN NYNRIN-LIKE"/>
    <property type="match status" value="1"/>
</dbReference>
<name>A0ABD0YG57_9HEMI</name>
<evidence type="ECO:0000256" key="2">
    <source>
        <dbReference type="SAM" id="MobiDB-lite"/>
    </source>
</evidence>
<dbReference type="InterPro" id="IPR050951">
    <property type="entry name" value="Retrovirus_Pol_polyprotein"/>
</dbReference>
<dbReference type="SUPFAM" id="SSF53098">
    <property type="entry name" value="Ribonuclease H-like"/>
    <property type="match status" value="1"/>
</dbReference>
<dbReference type="InterPro" id="IPR036397">
    <property type="entry name" value="RNaseH_sf"/>
</dbReference>
<proteinExistence type="predicted"/>
<reference evidence="4 5" key="1">
    <citation type="submission" date="2024-07" db="EMBL/GenBank/DDBJ databases">
        <title>Chromosome-level genome assembly of the water stick insect Ranatra chinensis (Heteroptera: Nepidae).</title>
        <authorList>
            <person name="Liu X."/>
        </authorList>
    </citation>
    <scope>NUCLEOTIDE SEQUENCE [LARGE SCALE GENOMIC DNA]</scope>
    <source>
        <strain evidence="4">Cailab_2021Rc</strain>
        <tissue evidence="4">Muscle</tissue>
    </source>
</reference>
<evidence type="ECO:0000256" key="1">
    <source>
        <dbReference type="ARBA" id="ARBA00012493"/>
    </source>
</evidence>
<dbReference type="EC" id="2.7.7.49" evidence="1"/>
<protein>
    <recommendedName>
        <fullName evidence="1">RNA-directed DNA polymerase</fullName>
        <ecNumber evidence="1">2.7.7.49</ecNumber>
    </recommendedName>
</protein>
<dbReference type="EMBL" id="JBFDAA010000008">
    <property type="protein sequence ID" value="KAL1130176.1"/>
    <property type="molecule type" value="Genomic_DNA"/>
</dbReference>
<evidence type="ECO:0000313" key="5">
    <source>
        <dbReference type="Proteomes" id="UP001558652"/>
    </source>
</evidence>
<dbReference type="Gene3D" id="1.10.340.70">
    <property type="match status" value="1"/>
</dbReference>
<feature type="compositionally biased region" description="Acidic residues" evidence="2">
    <location>
        <begin position="210"/>
        <end position="220"/>
    </location>
</feature>
<dbReference type="Pfam" id="PF00665">
    <property type="entry name" value="rve"/>
    <property type="match status" value="1"/>
</dbReference>
<gene>
    <name evidence="4" type="ORF">AAG570_013114</name>
</gene>
<evidence type="ECO:0000313" key="4">
    <source>
        <dbReference type="EMBL" id="KAL1130176.1"/>
    </source>
</evidence>
<feature type="region of interest" description="Disordered" evidence="2">
    <location>
        <begin position="207"/>
        <end position="236"/>
    </location>
</feature>
<organism evidence="4 5">
    <name type="scientific">Ranatra chinensis</name>
    <dbReference type="NCBI Taxonomy" id="642074"/>
    <lineage>
        <taxon>Eukaryota</taxon>
        <taxon>Metazoa</taxon>
        <taxon>Ecdysozoa</taxon>
        <taxon>Arthropoda</taxon>
        <taxon>Hexapoda</taxon>
        <taxon>Insecta</taxon>
        <taxon>Pterygota</taxon>
        <taxon>Neoptera</taxon>
        <taxon>Paraneoptera</taxon>
        <taxon>Hemiptera</taxon>
        <taxon>Heteroptera</taxon>
        <taxon>Panheteroptera</taxon>
        <taxon>Nepomorpha</taxon>
        <taxon>Nepidae</taxon>
        <taxon>Ranatrinae</taxon>
        <taxon>Ranatra</taxon>
    </lineage>
</organism>
<dbReference type="InterPro" id="IPR001584">
    <property type="entry name" value="Integrase_cat-core"/>
</dbReference>
<accession>A0ABD0YG57</accession>
<feature type="compositionally biased region" description="Basic and acidic residues" evidence="2">
    <location>
        <begin position="226"/>
        <end position="236"/>
    </location>
</feature>
<dbReference type="Pfam" id="PF17921">
    <property type="entry name" value="Integrase_H2C2"/>
    <property type="match status" value="1"/>
</dbReference>
<dbReference type="AlphaFoldDB" id="A0ABD0YG57"/>
<dbReference type="Gene3D" id="3.30.420.10">
    <property type="entry name" value="Ribonuclease H-like superfamily/Ribonuclease H"/>
    <property type="match status" value="1"/>
</dbReference>
<keyword evidence="5" id="KW-1185">Reference proteome</keyword>
<dbReference type="PROSITE" id="PS50994">
    <property type="entry name" value="INTEGRASE"/>
    <property type="match status" value="1"/>
</dbReference>